<name>A0AAV5KQ79_9ROSI</name>
<feature type="compositionally biased region" description="Polar residues" evidence="7">
    <location>
        <begin position="108"/>
        <end position="122"/>
    </location>
</feature>
<feature type="domain" description="HAT C-terminal dimerisation" evidence="10">
    <location>
        <begin position="564"/>
        <end position="642"/>
    </location>
</feature>
<evidence type="ECO:0000256" key="1">
    <source>
        <dbReference type="ARBA" id="ARBA00004123"/>
    </source>
</evidence>
<evidence type="ECO:0000259" key="9">
    <source>
        <dbReference type="Pfam" id="PF04937"/>
    </source>
</evidence>
<dbReference type="InterPro" id="IPR012337">
    <property type="entry name" value="RNaseH-like_sf"/>
</dbReference>
<dbReference type="InterPro" id="IPR007021">
    <property type="entry name" value="DUF659"/>
</dbReference>
<evidence type="ECO:0000313" key="12">
    <source>
        <dbReference type="Proteomes" id="UP001054252"/>
    </source>
</evidence>
<dbReference type="AlphaFoldDB" id="A0AAV5KQ79"/>
<dbReference type="Pfam" id="PF02892">
    <property type="entry name" value="zf-BED"/>
    <property type="match status" value="1"/>
</dbReference>
<evidence type="ECO:0000256" key="5">
    <source>
        <dbReference type="ARBA" id="ARBA00023125"/>
    </source>
</evidence>
<evidence type="ECO:0008006" key="13">
    <source>
        <dbReference type="Google" id="ProtNLM"/>
    </source>
</evidence>
<evidence type="ECO:0000256" key="3">
    <source>
        <dbReference type="ARBA" id="ARBA00022771"/>
    </source>
</evidence>
<dbReference type="Proteomes" id="UP001054252">
    <property type="component" value="Unassembled WGS sequence"/>
</dbReference>
<evidence type="ECO:0000256" key="4">
    <source>
        <dbReference type="ARBA" id="ARBA00022833"/>
    </source>
</evidence>
<dbReference type="GO" id="GO:0003677">
    <property type="term" value="F:DNA binding"/>
    <property type="evidence" value="ECO:0007669"/>
    <property type="project" value="UniProtKB-KW"/>
</dbReference>
<gene>
    <name evidence="11" type="ORF">SLEP1_g36047</name>
</gene>
<dbReference type="SUPFAM" id="SSF53098">
    <property type="entry name" value="Ribonuclease H-like"/>
    <property type="match status" value="1"/>
</dbReference>
<organism evidence="11 12">
    <name type="scientific">Rubroshorea leprosula</name>
    <dbReference type="NCBI Taxonomy" id="152421"/>
    <lineage>
        <taxon>Eukaryota</taxon>
        <taxon>Viridiplantae</taxon>
        <taxon>Streptophyta</taxon>
        <taxon>Embryophyta</taxon>
        <taxon>Tracheophyta</taxon>
        <taxon>Spermatophyta</taxon>
        <taxon>Magnoliopsida</taxon>
        <taxon>eudicotyledons</taxon>
        <taxon>Gunneridae</taxon>
        <taxon>Pentapetalae</taxon>
        <taxon>rosids</taxon>
        <taxon>malvids</taxon>
        <taxon>Malvales</taxon>
        <taxon>Dipterocarpaceae</taxon>
        <taxon>Rubroshorea</taxon>
    </lineage>
</organism>
<feature type="domain" description="DUF659" evidence="9">
    <location>
        <begin position="200"/>
        <end position="352"/>
    </location>
</feature>
<dbReference type="Pfam" id="PF04937">
    <property type="entry name" value="DUF659"/>
    <property type="match status" value="1"/>
</dbReference>
<feature type="region of interest" description="Disordered" evidence="7">
    <location>
        <begin position="79"/>
        <end position="127"/>
    </location>
</feature>
<evidence type="ECO:0000256" key="7">
    <source>
        <dbReference type="SAM" id="MobiDB-lite"/>
    </source>
</evidence>
<dbReference type="GO" id="GO:0005634">
    <property type="term" value="C:nucleus"/>
    <property type="evidence" value="ECO:0007669"/>
    <property type="project" value="UniProtKB-SubCell"/>
</dbReference>
<dbReference type="GO" id="GO:0008270">
    <property type="term" value="F:zinc ion binding"/>
    <property type="evidence" value="ECO:0007669"/>
    <property type="project" value="UniProtKB-KW"/>
</dbReference>
<comment type="caution">
    <text evidence="11">The sequence shown here is derived from an EMBL/GenBank/DDBJ whole genome shotgun (WGS) entry which is preliminary data.</text>
</comment>
<dbReference type="EMBL" id="BPVZ01000073">
    <property type="protein sequence ID" value="GKV26817.1"/>
    <property type="molecule type" value="Genomic_DNA"/>
</dbReference>
<evidence type="ECO:0000259" key="8">
    <source>
        <dbReference type="Pfam" id="PF02892"/>
    </source>
</evidence>
<dbReference type="InterPro" id="IPR003656">
    <property type="entry name" value="Znf_BED"/>
</dbReference>
<protein>
    <recommendedName>
        <fullName evidence="13">BED-type domain-containing protein</fullName>
    </recommendedName>
</protein>
<keyword evidence="6" id="KW-0539">Nucleus</keyword>
<keyword evidence="12" id="KW-1185">Reference proteome</keyword>
<dbReference type="Pfam" id="PF05699">
    <property type="entry name" value="Dimer_Tnp_hAT"/>
    <property type="match status" value="1"/>
</dbReference>
<keyword evidence="5" id="KW-0238">DNA-binding</keyword>
<evidence type="ECO:0000259" key="10">
    <source>
        <dbReference type="Pfam" id="PF05699"/>
    </source>
</evidence>
<evidence type="ECO:0000256" key="2">
    <source>
        <dbReference type="ARBA" id="ARBA00022723"/>
    </source>
</evidence>
<dbReference type="GO" id="GO:0046983">
    <property type="term" value="F:protein dimerization activity"/>
    <property type="evidence" value="ECO:0007669"/>
    <property type="project" value="InterPro"/>
</dbReference>
<keyword evidence="2" id="KW-0479">Metal-binding</keyword>
<dbReference type="PANTHER" id="PTHR32166:SF63">
    <property type="entry name" value="HAT TRANSPOSON SUPERFAMILY PROTEIN"/>
    <property type="match status" value="1"/>
</dbReference>
<reference evidence="11 12" key="1">
    <citation type="journal article" date="2021" name="Commun. Biol.">
        <title>The genome of Shorea leprosula (Dipterocarpaceae) highlights the ecological relevance of drought in aseasonal tropical rainforests.</title>
        <authorList>
            <person name="Ng K.K.S."/>
            <person name="Kobayashi M.J."/>
            <person name="Fawcett J.A."/>
            <person name="Hatakeyama M."/>
            <person name="Paape T."/>
            <person name="Ng C.H."/>
            <person name="Ang C.C."/>
            <person name="Tnah L.H."/>
            <person name="Lee C.T."/>
            <person name="Nishiyama T."/>
            <person name="Sese J."/>
            <person name="O'Brien M.J."/>
            <person name="Copetti D."/>
            <person name="Mohd Noor M.I."/>
            <person name="Ong R.C."/>
            <person name="Putra M."/>
            <person name="Sireger I.Z."/>
            <person name="Indrioko S."/>
            <person name="Kosugi Y."/>
            <person name="Izuno A."/>
            <person name="Isagi Y."/>
            <person name="Lee S.L."/>
            <person name="Shimizu K.K."/>
        </authorList>
    </citation>
    <scope>NUCLEOTIDE SEQUENCE [LARGE SCALE GENOMIC DNA]</scope>
    <source>
        <strain evidence="11">214</strain>
    </source>
</reference>
<keyword evidence="4" id="KW-0862">Zinc</keyword>
<dbReference type="InterPro" id="IPR008906">
    <property type="entry name" value="HATC_C_dom"/>
</dbReference>
<feature type="domain" description="BED-type" evidence="8">
    <location>
        <begin position="9"/>
        <end position="43"/>
    </location>
</feature>
<dbReference type="PANTHER" id="PTHR32166">
    <property type="entry name" value="OSJNBA0013A04.12 PROTEIN"/>
    <property type="match status" value="1"/>
</dbReference>
<accession>A0AAV5KQ79</accession>
<evidence type="ECO:0000256" key="6">
    <source>
        <dbReference type="ARBA" id="ARBA00023242"/>
    </source>
</evidence>
<evidence type="ECO:0000313" key="11">
    <source>
        <dbReference type="EMBL" id="GKV26817.1"/>
    </source>
</evidence>
<keyword evidence="3" id="KW-0863">Zinc-finger</keyword>
<comment type="subcellular location">
    <subcellularLocation>
        <location evidence="1">Nucleus</location>
    </subcellularLocation>
</comment>
<proteinExistence type="predicted"/>
<sequence>MAAEEVLVNVHDHGKIVDTQKHRVQCNYCDKEMSGTTRLKYHLGGVRGDVTACLKVPENVKELFRNLLETRKGTPGKEVKGLFQQDLTRKRNRCPNSNGFKKSKGGAAQTSNFASGNSTETDSVSEDGMNEPIVLHSRRAVSQTAVNADQNEDSSSQQAKKCIARFFYETGIDFSAANSSSLQRMINSTIGCSQTKYGIPSSQELKGWILQDEVKEMQEYVKNIRQSWTRTGCSILLDGWIDEKGRNLVSFIVDCPQGPIYLWSSDVSAHVDNIDALHLLLDGVIKEVGVENVVQIVAFSTTGWVGALGKQFMDRNRTVFWTLNASHCIELILEKIAMMDKIRETLSKAKIISKFIHGHPTVLKLLRDFTGSHYLIKPCKLRSVMPFLTLENMISEKKSLSVMFASSKWKTSIWASRTKGKRVADLVGDSTFWKGAGMVIKATLPLVRVLCLINGADKPQMGYIYETMDQVKETIKEEFKGKESQYMPIWEVIDEIWDGQLHSALHAAGYYLNPSLFYSTDFHSDPEVAFGLLCCMVRLVLEQRIQDLISRQLEEYRNSRGAFSEGSTAKQSSKFSPASWWSLYGGQYPELQQFATRILSQTCAGASKYRLNRSLAEKLLTNGRNPLEQQVLSDLAFIHYNLQLQQQHSELGGNYEILAEDIDPMDDWIVDDTEEEAIINGERSSQFEAKEEPK</sequence>